<keyword evidence="1" id="KW-0812">Transmembrane</keyword>
<reference evidence="2 3" key="1">
    <citation type="submission" date="2018-08" db="EMBL/GenBank/DDBJ databases">
        <title>Murine metabolic-syndrome-specific gut microbial biobank.</title>
        <authorList>
            <person name="Liu C."/>
        </authorList>
    </citation>
    <scope>NUCLEOTIDE SEQUENCE [LARGE SCALE GENOMIC DNA]</scope>
    <source>
        <strain evidence="2 3">583</strain>
    </source>
</reference>
<evidence type="ECO:0000313" key="3">
    <source>
        <dbReference type="Proteomes" id="UP000467132"/>
    </source>
</evidence>
<feature type="transmembrane region" description="Helical" evidence="1">
    <location>
        <begin position="36"/>
        <end position="56"/>
    </location>
</feature>
<dbReference type="PROSITE" id="PS51257">
    <property type="entry name" value="PROKAR_LIPOPROTEIN"/>
    <property type="match status" value="1"/>
</dbReference>
<feature type="transmembrane region" description="Helical" evidence="1">
    <location>
        <begin position="68"/>
        <end position="90"/>
    </location>
</feature>
<evidence type="ECO:0000256" key="1">
    <source>
        <dbReference type="SAM" id="Phobius"/>
    </source>
</evidence>
<name>A0A845QTL3_9CLOT</name>
<comment type="caution">
    <text evidence="2">The sequence shown here is derived from an EMBL/GenBank/DDBJ whole genome shotgun (WGS) entry which is preliminary data.</text>
</comment>
<organism evidence="2 3">
    <name type="scientific">Senegalia massiliensis</name>
    <dbReference type="NCBI Taxonomy" id="1720316"/>
    <lineage>
        <taxon>Bacteria</taxon>
        <taxon>Bacillati</taxon>
        <taxon>Bacillota</taxon>
        <taxon>Clostridia</taxon>
        <taxon>Eubacteriales</taxon>
        <taxon>Clostridiaceae</taxon>
        <taxon>Senegalia</taxon>
    </lineage>
</organism>
<keyword evidence="1" id="KW-0472">Membrane</keyword>
<dbReference type="AlphaFoldDB" id="A0A845QTL3"/>
<evidence type="ECO:0008006" key="4">
    <source>
        <dbReference type="Google" id="ProtNLM"/>
    </source>
</evidence>
<sequence>MKKKLSLLFIVALGVPLILSGCIPGDGTYTSSDRAGFFWGVWHGWIAPISLIAGIFKENIRVYETMNTGWFYDFGFYIAIISGFGGISLFRKDSKK</sequence>
<dbReference type="Proteomes" id="UP000467132">
    <property type="component" value="Unassembled WGS sequence"/>
</dbReference>
<keyword evidence="1" id="KW-1133">Transmembrane helix</keyword>
<dbReference type="EMBL" id="QXXA01000003">
    <property type="protein sequence ID" value="NBI05561.1"/>
    <property type="molecule type" value="Genomic_DNA"/>
</dbReference>
<evidence type="ECO:0000313" key="2">
    <source>
        <dbReference type="EMBL" id="NBI05561.1"/>
    </source>
</evidence>
<dbReference type="OrthoDB" id="165386at2"/>
<accession>A0A845QTL3</accession>
<dbReference type="RefSeq" id="WP_160196068.1">
    <property type="nucleotide sequence ID" value="NZ_QXXA01000003.1"/>
</dbReference>
<keyword evidence="3" id="KW-1185">Reference proteome</keyword>
<protein>
    <recommendedName>
        <fullName evidence="4">Lipoprotein</fullName>
    </recommendedName>
</protein>
<gene>
    <name evidence="2" type="ORF">D3Z33_01680</name>
</gene>
<proteinExistence type="predicted"/>